<evidence type="ECO:0000313" key="2">
    <source>
        <dbReference type="Proteomes" id="UP000054549"/>
    </source>
</evidence>
<accession>A0A0C2WXV5</accession>
<reference evidence="1 2" key="1">
    <citation type="submission" date="2014-04" db="EMBL/GenBank/DDBJ databases">
        <title>Evolutionary Origins and Diversification of the Mycorrhizal Mutualists.</title>
        <authorList>
            <consortium name="DOE Joint Genome Institute"/>
            <consortium name="Mycorrhizal Genomics Consortium"/>
            <person name="Kohler A."/>
            <person name="Kuo A."/>
            <person name="Nagy L.G."/>
            <person name="Floudas D."/>
            <person name="Copeland A."/>
            <person name="Barry K.W."/>
            <person name="Cichocki N."/>
            <person name="Veneault-Fourrey C."/>
            <person name="LaButti K."/>
            <person name="Lindquist E.A."/>
            <person name="Lipzen A."/>
            <person name="Lundell T."/>
            <person name="Morin E."/>
            <person name="Murat C."/>
            <person name="Riley R."/>
            <person name="Ohm R."/>
            <person name="Sun H."/>
            <person name="Tunlid A."/>
            <person name="Henrissat B."/>
            <person name="Grigoriev I.V."/>
            <person name="Hibbett D.S."/>
            <person name="Martin F."/>
        </authorList>
    </citation>
    <scope>NUCLEOTIDE SEQUENCE [LARGE SCALE GENOMIC DNA]</scope>
    <source>
        <strain evidence="1 2">Koide BX008</strain>
    </source>
</reference>
<dbReference type="Proteomes" id="UP000054549">
    <property type="component" value="Unassembled WGS sequence"/>
</dbReference>
<dbReference type="InParanoid" id="A0A0C2WXV5"/>
<sequence length="52" mass="5858">TIPNNAIVTNFASESDALEPDISSSMEKRATELLHRFHPTLPKSEEQHRQLA</sequence>
<protein>
    <submittedName>
        <fullName evidence="1">Uncharacterized protein</fullName>
    </submittedName>
</protein>
<name>A0A0C2WXV5_AMAMK</name>
<keyword evidence="2" id="KW-1185">Reference proteome</keyword>
<gene>
    <name evidence="1" type="ORF">M378DRAFT_160647</name>
</gene>
<dbReference type="HOGENOM" id="CLU_3092815_0_0_1"/>
<feature type="non-terminal residue" evidence="1">
    <location>
        <position position="1"/>
    </location>
</feature>
<dbReference type="EMBL" id="KN818235">
    <property type="protein sequence ID" value="KIL66637.1"/>
    <property type="molecule type" value="Genomic_DNA"/>
</dbReference>
<organism evidence="1 2">
    <name type="scientific">Amanita muscaria (strain Koide BX008)</name>
    <dbReference type="NCBI Taxonomy" id="946122"/>
    <lineage>
        <taxon>Eukaryota</taxon>
        <taxon>Fungi</taxon>
        <taxon>Dikarya</taxon>
        <taxon>Basidiomycota</taxon>
        <taxon>Agaricomycotina</taxon>
        <taxon>Agaricomycetes</taxon>
        <taxon>Agaricomycetidae</taxon>
        <taxon>Agaricales</taxon>
        <taxon>Pluteineae</taxon>
        <taxon>Amanitaceae</taxon>
        <taxon>Amanita</taxon>
    </lineage>
</organism>
<dbReference type="AlphaFoldDB" id="A0A0C2WXV5"/>
<proteinExistence type="predicted"/>
<evidence type="ECO:0000313" key="1">
    <source>
        <dbReference type="EMBL" id="KIL66637.1"/>
    </source>
</evidence>